<reference evidence="2" key="1">
    <citation type="submission" date="2023-07" db="EMBL/GenBank/DDBJ databases">
        <title>Christiangramia sp. SM2212., a novel bacterium of the family Flavobacteriaceae isolated from the sea sediment.</title>
        <authorList>
            <person name="Wang J."/>
            <person name="Zhang X."/>
        </authorList>
    </citation>
    <scope>NUCLEOTIDE SEQUENCE [LARGE SCALE GENOMIC DNA]</scope>
    <source>
        <strain evidence="2">SM2212</strain>
    </source>
</reference>
<keyword evidence="2" id="KW-1185">Reference proteome</keyword>
<sequence>MTKNYFLGVALIFCFSMFSQKNQNLQNLQNKYSIKDIENQKSLFLHLSKTKFLPGEDLWFSSYAFNHKTLRPVSGDQKIHIQILNRNGNILESKTYLSSLGHAEGMIELSDKKFRSGEYLLVAYTDSKINYFSQAIEILGPTQKNINTKELDYDLQLLPEGGHLVEDILNSVAVKLIDSKGQGIYFSEAYLVDENQDTLTNFSSNKFGLAKFPIIPKKDVEYSVVIPNKVQKYSAKLPEIERNGITLSANSLQGQIIFSAKTNQITNENIRNNKYFLGVEDRGEIKFYEFHFPENQLQVNIAIEKDSLIPGTHRATLFDENLKPIAERIVFNNRDFRSNINLEITDNSGDSLQVKISLKDKTAALFSISTLPASTIAYGNQQNIFYTAFIKPYVNGLVEQPAYYFDTEMNERERLYDLDLLFLSQGWSKYDWENTFESNAPIASSNIGYSIEGRIQSDFDDSNKILIKSTDSGLFEVLDIQKNGSFKMDSLFVLKDSEISIGLLNKRNNVTKPVLFAKILPRESNLSIETTGADWFYDDTEFSASDAGDFRNFTRNTTQLDTLTINVKKKRVEEVDLDPFMKRTPMTDVKIVDDNMRSSFALVLDYIRSRGFTVRSSISGVMVCKRATGLGGCTPARIYLDGMELGDDSGRLSNLMTENISAISINNSGIGLLQPSQGNGGGGVIRIQTRKNYETENKYNEETTFKLKAKNGFSLAKEYYNPKYGSYTSSLFENYGIIDWQPLVYFSKDKSDETFKILNTTTKMISFYVEGITGDGKLISQRIDMDL</sequence>
<evidence type="ECO:0000313" key="2">
    <source>
        <dbReference type="Proteomes" id="UP001257234"/>
    </source>
</evidence>
<organism evidence="1 2">
    <name type="scientific">Christiangramia sediminicola</name>
    <dbReference type="NCBI Taxonomy" id="3073267"/>
    <lineage>
        <taxon>Bacteria</taxon>
        <taxon>Pseudomonadati</taxon>
        <taxon>Bacteroidota</taxon>
        <taxon>Flavobacteriia</taxon>
        <taxon>Flavobacteriales</taxon>
        <taxon>Flavobacteriaceae</taxon>
        <taxon>Christiangramia</taxon>
    </lineage>
</organism>
<gene>
    <name evidence="1" type="ORF">RE431_02340</name>
</gene>
<comment type="caution">
    <text evidence="1">The sequence shown here is derived from an EMBL/GenBank/DDBJ whole genome shotgun (WGS) entry which is preliminary data.</text>
</comment>
<accession>A0ABU1EM49</accession>
<dbReference type="Proteomes" id="UP001257234">
    <property type="component" value="Unassembled WGS sequence"/>
</dbReference>
<dbReference type="Gene3D" id="2.60.40.1930">
    <property type="match status" value="1"/>
</dbReference>
<evidence type="ECO:0008006" key="3">
    <source>
        <dbReference type="Google" id="ProtNLM"/>
    </source>
</evidence>
<proteinExistence type="predicted"/>
<dbReference type="RefSeq" id="WP_309560347.1">
    <property type="nucleotide sequence ID" value="NZ_JAVJIU010000001.1"/>
</dbReference>
<evidence type="ECO:0000313" key="1">
    <source>
        <dbReference type="EMBL" id="MDR5589460.1"/>
    </source>
</evidence>
<name>A0ABU1EM49_9FLAO</name>
<protein>
    <recommendedName>
        <fullName evidence="3">TonB-dependent receptor plug domain-containing protein</fullName>
    </recommendedName>
</protein>
<dbReference type="EMBL" id="JAVJIU010000001">
    <property type="protein sequence ID" value="MDR5589460.1"/>
    <property type="molecule type" value="Genomic_DNA"/>
</dbReference>